<sequence length="76" mass="8448">MVTHRRMRPWRSRGASHSHPGSSVCSSGAEEWTSQLLCQTRTRDKLEWIAPFFPLGDGSRPTHLQMSSDHGSAEAG</sequence>
<evidence type="ECO:0000313" key="3">
    <source>
        <dbReference type="Proteomes" id="UP001497482"/>
    </source>
</evidence>
<organism evidence="2 3">
    <name type="scientific">Knipowitschia caucasica</name>
    <name type="common">Caucasian dwarf goby</name>
    <name type="synonym">Pomatoschistus caucasicus</name>
    <dbReference type="NCBI Taxonomy" id="637954"/>
    <lineage>
        <taxon>Eukaryota</taxon>
        <taxon>Metazoa</taxon>
        <taxon>Chordata</taxon>
        <taxon>Craniata</taxon>
        <taxon>Vertebrata</taxon>
        <taxon>Euteleostomi</taxon>
        <taxon>Actinopterygii</taxon>
        <taxon>Neopterygii</taxon>
        <taxon>Teleostei</taxon>
        <taxon>Neoteleostei</taxon>
        <taxon>Acanthomorphata</taxon>
        <taxon>Gobiaria</taxon>
        <taxon>Gobiiformes</taxon>
        <taxon>Gobioidei</taxon>
        <taxon>Gobiidae</taxon>
        <taxon>Gobiinae</taxon>
        <taxon>Knipowitschia</taxon>
    </lineage>
</organism>
<feature type="compositionally biased region" description="Low complexity" evidence="1">
    <location>
        <begin position="17"/>
        <end position="27"/>
    </location>
</feature>
<feature type="compositionally biased region" description="Basic residues" evidence="1">
    <location>
        <begin position="1"/>
        <end position="16"/>
    </location>
</feature>
<reference evidence="2 3" key="1">
    <citation type="submission" date="2024-04" db="EMBL/GenBank/DDBJ databases">
        <authorList>
            <person name="Waldvogel A.-M."/>
            <person name="Schoenle A."/>
        </authorList>
    </citation>
    <scope>NUCLEOTIDE SEQUENCE [LARGE SCALE GENOMIC DNA]</scope>
</reference>
<gene>
    <name evidence="2" type="ORF">KC01_LOCUS8989</name>
</gene>
<proteinExistence type="predicted"/>
<feature type="region of interest" description="Disordered" evidence="1">
    <location>
        <begin position="1"/>
        <end position="27"/>
    </location>
</feature>
<keyword evidence="3" id="KW-1185">Reference proteome</keyword>
<accession>A0AAV2JPW6</accession>
<dbReference type="EMBL" id="OZ035835">
    <property type="protein sequence ID" value="CAL1577677.1"/>
    <property type="molecule type" value="Genomic_DNA"/>
</dbReference>
<evidence type="ECO:0000256" key="1">
    <source>
        <dbReference type="SAM" id="MobiDB-lite"/>
    </source>
</evidence>
<protein>
    <submittedName>
        <fullName evidence="2">Uncharacterized protein</fullName>
    </submittedName>
</protein>
<evidence type="ECO:0000313" key="2">
    <source>
        <dbReference type="EMBL" id="CAL1577677.1"/>
    </source>
</evidence>
<name>A0AAV2JPW6_KNICA</name>
<dbReference type="AlphaFoldDB" id="A0AAV2JPW6"/>
<dbReference type="Proteomes" id="UP001497482">
    <property type="component" value="Chromosome 13"/>
</dbReference>